<keyword evidence="10" id="KW-1185">Reference proteome</keyword>
<feature type="compositionally biased region" description="Low complexity" evidence="6">
    <location>
        <begin position="409"/>
        <end position="418"/>
    </location>
</feature>
<feature type="domain" description="PDZ" evidence="8">
    <location>
        <begin position="125"/>
        <end position="193"/>
    </location>
</feature>
<dbReference type="CDD" id="cd07560">
    <property type="entry name" value="Peptidase_S41_CPP"/>
    <property type="match status" value="1"/>
</dbReference>
<evidence type="ECO:0000313" key="9">
    <source>
        <dbReference type="EMBL" id="PWK53019.1"/>
    </source>
</evidence>
<gene>
    <name evidence="9" type="ORF">C8D97_104237</name>
</gene>
<dbReference type="OrthoDB" id="9812068at2"/>
<evidence type="ECO:0000313" key="10">
    <source>
        <dbReference type="Proteomes" id="UP000245790"/>
    </source>
</evidence>
<dbReference type="Pfam" id="PF22694">
    <property type="entry name" value="CtpB_N-like"/>
    <property type="match status" value="1"/>
</dbReference>
<dbReference type="PANTHER" id="PTHR32060:SF30">
    <property type="entry name" value="CARBOXY-TERMINAL PROCESSING PROTEASE CTPA"/>
    <property type="match status" value="1"/>
</dbReference>
<dbReference type="GO" id="GO:0030288">
    <property type="term" value="C:outer membrane-bounded periplasmic space"/>
    <property type="evidence" value="ECO:0007669"/>
    <property type="project" value="TreeGrafter"/>
</dbReference>
<dbReference type="InterPro" id="IPR004447">
    <property type="entry name" value="Peptidase_S41A"/>
</dbReference>
<keyword evidence="3 5" id="KW-0378">Hydrolase</keyword>
<dbReference type="RefSeq" id="WP_109762990.1">
    <property type="nucleotide sequence ID" value="NZ_QGGU01000004.1"/>
</dbReference>
<proteinExistence type="inferred from homology"/>
<evidence type="ECO:0000259" key="8">
    <source>
        <dbReference type="PROSITE" id="PS50106"/>
    </source>
</evidence>
<dbReference type="Gene3D" id="3.30.750.44">
    <property type="match status" value="1"/>
</dbReference>
<protein>
    <submittedName>
        <fullName evidence="9">Carboxyl-terminal processing protease</fullName>
    </submittedName>
</protein>
<reference evidence="9 10" key="1">
    <citation type="submission" date="2018-05" db="EMBL/GenBank/DDBJ databases">
        <title>Genomic Encyclopedia of Type Strains, Phase IV (KMG-IV): sequencing the most valuable type-strain genomes for metagenomic binning, comparative biology and taxonomic classification.</title>
        <authorList>
            <person name="Goeker M."/>
        </authorList>
    </citation>
    <scope>NUCLEOTIDE SEQUENCE [LARGE SCALE GENOMIC DNA]</scope>
    <source>
        <strain evidence="9 10">DSM 25350</strain>
    </source>
</reference>
<feature type="compositionally biased region" description="Polar residues" evidence="6">
    <location>
        <begin position="51"/>
        <end position="69"/>
    </location>
</feature>
<feature type="signal peptide" evidence="7">
    <location>
        <begin position="1"/>
        <end position="23"/>
    </location>
</feature>
<accession>A0A316FWT7</accession>
<dbReference type="InterPro" id="IPR005151">
    <property type="entry name" value="Tail-specific_protease"/>
</dbReference>
<dbReference type="Pfam" id="PF03572">
    <property type="entry name" value="Peptidase_S41"/>
    <property type="match status" value="1"/>
</dbReference>
<dbReference type="SMART" id="SM00245">
    <property type="entry name" value="TSPc"/>
    <property type="match status" value="1"/>
</dbReference>
<dbReference type="AlphaFoldDB" id="A0A316FWT7"/>
<dbReference type="InterPro" id="IPR055210">
    <property type="entry name" value="CtpA/B_N"/>
</dbReference>
<evidence type="ECO:0000256" key="6">
    <source>
        <dbReference type="SAM" id="MobiDB-lite"/>
    </source>
</evidence>
<feature type="chain" id="PRO_5016326643" evidence="7">
    <location>
        <begin position="24"/>
        <end position="461"/>
    </location>
</feature>
<dbReference type="InterPro" id="IPR001478">
    <property type="entry name" value="PDZ"/>
</dbReference>
<dbReference type="CDD" id="cd06782">
    <property type="entry name" value="cpPDZ_CPP-like"/>
    <property type="match status" value="1"/>
</dbReference>
<sequence length="461" mass="50122">MVCSSLRWLAVSILSVGFLTASASEKDTEKAGHPEKESHPKKQIHPEKGNPSKNVQQAEQSTEANTHLEPSSIPLEQLKAFAETYWQIKQSYVDQVDDKSLIEGAINGMLKSLDPYSGYLSEEDLQDLQASSDGVYDGLGVEVVADNAQIKVVNTLENSPAERAGIKANDVIIAINSNNVAEVGTEKAIDSMRGKAGESIRLKILAQGVGKPIDFDLVRETLEMKSVKLHQLNDGYWHIELSMFQRDSGYELEKLLLEQTSGKAFNGLILDLRDNPGGVLRAAVDIADLALDDGVIVSTAGRADDSMQRYFANPGDVLEQIPMIVLINEGSASASEIVAGALQDHKRAVVLGHKSFGKGVVQSILPIQQNSAIKLTTSRYFTPKGRSIHGVGIMPDINLSDEPLNDEPLNSQSLNNDSLNKDTLSNQETPNSNHTAIDLTPQDPVVQRALTLLAEQTQRKL</sequence>
<dbReference type="SUPFAM" id="SSF50156">
    <property type="entry name" value="PDZ domain-like"/>
    <property type="match status" value="1"/>
</dbReference>
<dbReference type="FunFam" id="2.30.42.10:FF:000063">
    <property type="entry name" value="Peptidase, S41 family"/>
    <property type="match status" value="1"/>
</dbReference>
<evidence type="ECO:0000256" key="7">
    <source>
        <dbReference type="SAM" id="SignalP"/>
    </source>
</evidence>
<keyword evidence="7" id="KW-0732">Signal</keyword>
<dbReference type="GO" id="GO:0008236">
    <property type="term" value="F:serine-type peptidase activity"/>
    <property type="evidence" value="ECO:0007669"/>
    <property type="project" value="UniProtKB-KW"/>
</dbReference>
<dbReference type="EMBL" id="QGGU01000004">
    <property type="protein sequence ID" value="PWK53019.1"/>
    <property type="molecule type" value="Genomic_DNA"/>
</dbReference>
<keyword evidence="2 5" id="KW-0645">Protease</keyword>
<comment type="similarity">
    <text evidence="1 5">Belongs to the peptidase S41A family.</text>
</comment>
<feature type="region of interest" description="Disordered" evidence="6">
    <location>
        <begin position="402"/>
        <end position="441"/>
    </location>
</feature>
<dbReference type="GO" id="GO:0006508">
    <property type="term" value="P:proteolysis"/>
    <property type="evidence" value="ECO:0007669"/>
    <property type="project" value="UniProtKB-KW"/>
</dbReference>
<dbReference type="Pfam" id="PF17820">
    <property type="entry name" value="PDZ_6"/>
    <property type="match status" value="1"/>
</dbReference>
<comment type="caution">
    <text evidence="9">The sequence shown here is derived from an EMBL/GenBank/DDBJ whole genome shotgun (WGS) entry which is preliminary data.</text>
</comment>
<dbReference type="Gene3D" id="2.30.42.10">
    <property type="match status" value="1"/>
</dbReference>
<dbReference type="Proteomes" id="UP000245790">
    <property type="component" value="Unassembled WGS sequence"/>
</dbReference>
<feature type="region of interest" description="Disordered" evidence="6">
    <location>
        <begin position="24"/>
        <end position="70"/>
    </location>
</feature>
<name>A0A316FWT7_9GAMM</name>
<evidence type="ECO:0000256" key="4">
    <source>
        <dbReference type="ARBA" id="ARBA00022825"/>
    </source>
</evidence>
<evidence type="ECO:0000256" key="2">
    <source>
        <dbReference type="ARBA" id="ARBA00022670"/>
    </source>
</evidence>
<dbReference type="GO" id="GO:0007165">
    <property type="term" value="P:signal transduction"/>
    <property type="evidence" value="ECO:0007669"/>
    <property type="project" value="TreeGrafter"/>
</dbReference>
<feature type="compositionally biased region" description="Polar residues" evidence="6">
    <location>
        <begin position="421"/>
        <end position="435"/>
    </location>
</feature>
<dbReference type="GO" id="GO:0004175">
    <property type="term" value="F:endopeptidase activity"/>
    <property type="evidence" value="ECO:0007669"/>
    <property type="project" value="TreeGrafter"/>
</dbReference>
<evidence type="ECO:0000256" key="5">
    <source>
        <dbReference type="RuleBase" id="RU004404"/>
    </source>
</evidence>
<dbReference type="InterPro" id="IPR029045">
    <property type="entry name" value="ClpP/crotonase-like_dom_sf"/>
</dbReference>
<dbReference type="PANTHER" id="PTHR32060">
    <property type="entry name" value="TAIL-SPECIFIC PROTEASE"/>
    <property type="match status" value="1"/>
</dbReference>
<dbReference type="SUPFAM" id="SSF52096">
    <property type="entry name" value="ClpP/crotonase"/>
    <property type="match status" value="1"/>
</dbReference>
<evidence type="ECO:0000256" key="3">
    <source>
        <dbReference type="ARBA" id="ARBA00022801"/>
    </source>
</evidence>
<dbReference type="InterPro" id="IPR036034">
    <property type="entry name" value="PDZ_sf"/>
</dbReference>
<dbReference type="NCBIfam" id="TIGR00225">
    <property type="entry name" value="prc"/>
    <property type="match status" value="1"/>
</dbReference>
<dbReference type="InterPro" id="IPR041489">
    <property type="entry name" value="PDZ_6"/>
</dbReference>
<organism evidence="9 10">
    <name type="scientific">Pleionea mediterranea</name>
    <dbReference type="NCBI Taxonomy" id="523701"/>
    <lineage>
        <taxon>Bacteria</taxon>
        <taxon>Pseudomonadati</taxon>
        <taxon>Pseudomonadota</taxon>
        <taxon>Gammaproteobacteria</taxon>
        <taxon>Oceanospirillales</taxon>
        <taxon>Pleioneaceae</taxon>
        <taxon>Pleionea</taxon>
    </lineage>
</organism>
<feature type="compositionally biased region" description="Basic and acidic residues" evidence="6">
    <location>
        <begin position="24"/>
        <end position="50"/>
    </location>
</feature>
<keyword evidence="4 5" id="KW-0720">Serine protease</keyword>
<dbReference type="SMART" id="SM00228">
    <property type="entry name" value="PDZ"/>
    <property type="match status" value="1"/>
</dbReference>
<evidence type="ECO:0000256" key="1">
    <source>
        <dbReference type="ARBA" id="ARBA00009179"/>
    </source>
</evidence>
<dbReference type="Gene3D" id="3.90.226.10">
    <property type="entry name" value="2-enoyl-CoA Hydratase, Chain A, domain 1"/>
    <property type="match status" value="1"/>
</dbReference>
<dbReference type="PROSITE" id="PS50106">
    <property type="entry name" value="PDZ"/>
    <property type="match status" value="1"/>
</dbReference>